<comment type="caution">
    <text evidence="1">The sequence shown here is derived from an EMBL/GenBank/DDBJ whole genome shotgun (WGS) entry which is preliminary data.</text>
</comment>
<dbReference type="EMBL" id="WEHX01000028">
    <property type="protein sequence ID" value="KAB7660603.1"/>
    <property type="molecule type" value="Genomic_DNA"/>
</dbReference>
<dbReference type="RefSeq" id="WP_152158211.1">
    <property type="nucleotide sequence ID" value="NZ_WEHX01000028.1"/>
</dbReference>
<evidence type="ECO:0000313" key="1">
    <source>
        <dbReference type="EMBL" id="KAB7660603.1"/>
    </source>
</evidence>
<dbReference type="OrthoDB" id="9983249at2"/>
<evidence type="ECO:0000313" key="2">
    <source>
        <dbReference type="Proteomes" id="UP000430564"/>
    </source>
</evidence>
<dbReference type="Proteomes" id="UP000430564">
    <property type="component" value="Unassembled WGS sequence"/>
</dbReference>
<proteinExistence type="predicted"/>
<protein>
    <submittedName>
        <fullName evidence="1">Uncharacterized protein</fullName>
    </submittedName>
</protein>
<organism evidence="1 2">
    <name type="scientific">Sutterella seckii</name>
    <dbReference type="NCBI Taxonomy" id="1944635"/>
    <lineage>
        <taxon>Bacteria</taxon>
        <taxon>Pseudomonadati</taxon>
        <taxon>Pseudomonadota</taxon>
        <taxon>Betaproteobacteria</taxon>
        <taxon>Burkholderiales</taxon>
        <taxon>Sutterellaceae</taxon>
        <taxon>Sutterella</taxon>
    </lineage>
</organism>
<name>A0A6I1EY64_9BURK</name>
<sequence length="82" mass="9236">MFFKYTVPVPAAVGKISRQKTKSGTYILYVISRQYDPAKKHTVPVRAMIGKVSDEEGVRGHYLLTHFWTDKVTLTVESGAFS</sequence>
<dbReference type="AlphaFoldDB" id="A0A6I1EY64"/>
<reference evidence="1 2" key="1">
    <citation type="submission" date="2019-10" db="EMBL/GenBank/DDBJ databases">
        <title>Genome diversity of Sutterella seckii.</title>
        <authorList>
            <person name="Chaplin A.V."/>
            <person name="Sokolova S.R."/>
            <person name="Mosin K.A."/>
            <person name="Ivanova E.L."/>
            <person name="Kochetkova T.O."/>
            <person name="Goltsov A.Y."/>
            <person name="Trofimov D.Y."/>
            <person name="Efimov B.A."/>
        </authorList>
    </citation>
    <scope>NUCLEOTIDE SEQUENCE [LARGE SCALE GENOMIC DNA]</scope>
    <source>
        <strain evidence="1 2">ASD393</strain>
    </source>
</reference>
<accession>A0A6I1EY64</accession>
<gene>
    <name evidence="1" type="ORF">GBM95_05705</name>
</gene>